<organism evidence="3 4">
    <name type="scientific">Candidatus Viridilinea halotolerans</name>
    <dbReference type="NCBI Taxonomy" id="2491704"/>
    <lineage>
        <taxon>Bacteria</taxon>
        <taxon>Bacillati</taxon>
        <taxon>Chloroflexota</taxon>
        <taxon>Chloroflexia</taxon>
        <taxon>Chloroflexales</taxon>
        <taxon>Chloroflexineae</taxon>
        <taxon>Oscillochloridaceae</taxon>
        <taxon>Candidatus Viridilinea</taxon>
    </lineage>
</organism>
<dbReference type="InterPro" id="IPR003356">
    <property type="entry name" value="DNA_methylase_A-5"/>
</dbReference>
<evidence type="ECO:0000313" key="4">
    <source>
        <dbReference type="Proteomes" id="UP000280307"/>
    </source>
</evidence>
<dbReference type="EMBL" id="RSAS01000111">
    <property type="protein sequence ID" value="RRR76570.1"/>
    <property type="molecule type" value="Genomic_DNA"/>
</dbReference>
<evidence type="ECO:0000259" key="2">
    <source>
        <dbReference type="Pfam" id="PF02384"/>
    </source>
</evidence>
<proteinExistence type="predicted"/>
<gene>
    <name evidence="3" type="ORF">EI684_02815</name>
</gene>
<feature type="domain" description="DNA methylase adenine-specific" evidence="2">
    <location>
        <begin position="229"/>
        <end position="277"/>
    </location>
</feature>
<dbReference type="Pfam" id="PF02384">
    <property type="entry name" value="N6_Mtase"/>
    <property type="match status" value="1"/>
</dbReference>
<dbReference type="AlphaFoldDB" id="A0A426U8G4"/>
<evidence type="ECO:0000313" key="3">
    <source>
        <dbReference type="EMBL" id="RRR76570.1"/>
    </source>
</evidence>
<dbReference type="InterPro" id="IPR029063">
    <property type="entry name" value="SAM-dependent_MTases_sf"/>
</dbReference>
<comment type="caution">
    <text evidence="3">The sequence shown here is derived from an EMBL/GenBank/DDBJ whole genome shotgun (WGS) entry which is preliminary data.</text>
</comment>
<dbReference type="Proteomes" id="UP000280307">
    <property type="component" value="Unassembled WGS sequence"/>
</dbReference>
<evidence type="ECO:0000256" key="1">
    <source>
        <dbReference type="SAM" id="MobiDB-lite"/>
    </source>
</evidence>
<dbReference type="SUPFAM" id="SSF53335">
    <property type="entry name" value="S-adenosyl-L-methionine-dependent methyltransferases"/>
    <property type="match status" value="1"/>
</dbReference>
<feature type="region of interest" description="Disordered" evidence="1">
    <location>
        <begin position="335"/>
        <end position="368"/>
    </location>
</feature>
<dbReference type="GO" id="GO:0003677">
    <property type="term" value="F:DNA binding"/>
    <property type="evidence" value="ECO:0007669"/>
    <property type="project" value="InterPro"/>
</dbReference>
<sequence length="368" mass="40585">MSRVQTNAPRGRAVPAQQNPPAVRASLATMERLLRTIEHRTYQRIDAVFDDWVDLLVLLLDHLPLHLADVVRTGHMAAWPEGTTPEQYATFARIQQRYGRFTEVAFQHFSQAAGTFFQATGTDWFDWLGALTMSLGLGGNRHGDYYTPWDVAQMMAQTQNISSLLHKRMLVALRHPENHRAPAVALTGLLFHPRADGQPTEPALDAAARDAFLLEYLIPTVLPFFEPVTVCDPACGSGVMLLAAASTVPHWARQLGMVQFYGMDLSHRAVQMSRAQLRAYGLNGYEARMFVALDEAGGWDAIRERLAQAAPVAPPPPLVAASPGFTVVPRQPQGHLAHPTLAQRAAAQAKPSLVFTQPQPTRNRRGTP</sequence>
<feature type="region of interest" description="Disordered" evidence="1">
    <location>
        <begin position="1"/>
        <end position="21"/>
    </location>
</feature>
<protein>
    <recommendedName>
        <fullName evidence="2">DNA methylase adenine-specific domain-containing protein</fullName>
    </recommendedName>
</protein>
<name>A0A426U8G4_9CHLR</name>
<reference evidence="3 4" key="1">
    <citation type="submission" date="2018-12" db="EMBL/GenBank/DDBJ databases">
        <title>Genome Sequence of Candidatus Viridilinea halotolerans isolated from saline sulfide-rich spring.</title>
        <authorList>
            <person name="Grouzdev D.S."/>
            <person name="Burganskaya E.I."/>
            <person name="Krutkina M.S."/>
            <person name="Sukhacheva M.V."/>
            <person name="Gorlenko V.M."/>
        </authorList>
    </citation>
    <scope>NUCLEOTIDE SEQUENCE [LARGE SCALE GENOMIC DNA]</scope>
    <source>
        <strain evidence="3">Chok-6</strain>
    </source>
</reference>
<accession>A0A426U8G4</accession>
<dbReference type="Gene3D" id="3.40.50.150">
    <property type="entry name" value="Vaccinia Virus protein VP39"/>
    <property type="match status" value="1"/>
</dbReference>
<dbReference type="GO" id="GO:0008170">
    <property type="term" value="F:N-methyltransferase activity"/>
    <property type="evidence" value="ECO:0007669"/>
    <property type="project" value="InterPro"/>
</dbReference>